<evidence type="ECO:0000313" key="1">
    <source>
        <dbReference type="EMBL" id="KAK3852130.1"/>
    </source>
</evidence>
<sequence length="98" mass="10831">MVTTPSSPHPHSLTHQPAFNHNLSSYLVVNSPVLGLRDGFCTLPISQVSSTTLLIRTICTSYTDKGENSRFQFNFCSLDVAPVQAHNLRTGKNRSIKM</sequence>
<proteinExistence type="predicted"/>
<dbReference type="Proteomes" id="UP001286313">
    <property type="component" value="Unassembled WGS sequence"/>
</dbReference>
<dbReference type="EMBL" id="JAWQEG010007575">
    <property type="protein sequence ID" value="KAK3852130.1"/>
    <property type="molecule type" value="Genomic_DNA"/>
</dbReference>
<dbReference type="AlphaFoldDB" id="A0AAE1BNK4"/>
<protein>
    <submittedName>
        <fullName evidence="1">Uncharacterized protein</fullName>
    </submittedName>
</protein>
<accession>A0AAE1BNK4</accession>
<organism evidence="1 2">
    <name type="scientific">Petrolisthes cinctipes</name>
    <name type="common">Flat porcelain crab</name>
    <dbReference type="NCBI Taxonomy" id="88211"/>
    <lineage>
        <taxon>Eukaryota</taxon>
        <taxon>Metazoa</taxon>
        <taxon>Ecdysozoa</taxon>
        <taxon>Arthropoda</taxon>
        <taxon>Crustacea</taxon>
        <taxon>Multicrustacea</taxon>
        <taxon>Malacostraca</taxon>
        <taxon>Eumalacostraca</taxon>
        <taxon>Eucarida</taxon>
        <taxon>Decapoda</taxon>
        <taxon>Pleocyemata</taxon>
        <taxon>Anomura</taxon>
        <taxon>Galatheoidea</taxon>
        <taxon>Porcellanidae</taxon>
        <taxon>Petrolisthes</taxon>
    </lineage>
</organism>
<gene>
    <name evidence="1" type="ORF">Pcinc_041269</name>
</gene>
<reference evidence="1" key="1">
    <citation type="submission" date="2023-10" db="EMBL/GenBank/DDBJ databases">
        <title>Genome assemblies of two species of porcelain crab, Petrolisthes cinctipes and Petrolisthes manimaculis (Anomura: Porcellanidae).</title>
        <authorList>
            <person name="Angst P."/>
        </authorList>
    </citation>
    <scope>NUCLEOTIDE SEQUENCE</scope>
    <source>
        <strain evidence="1">PB745_01</strain>
        <tissue evidence="1">Gill</tissue>
    </source>
</reference>
<comment type="caution">
    <text evidence="1">The sequence shown here is derived from an EMBL/GenBank/DDBJ whole genome shotgun (WGS) entry which is preliminary data.</text>
</comment>
<keyword evidence="2" id="KW-1185">Reference proteome</keyword>
<evidence type="ECO:0000313" key="2">
    <source>
        <dbReference type="Proteomes" id="UP001286313"/>
    </source>
</evidence>
<name>A0AAE1BNK4_PETCI</name>